<evidence type="ECO:0000313" key="1">
    <source>
        <dbReference type="EMBL" id="GAG25742.1"/>
    </source>
</evidence>
<dbReference type="Gene3D" id="2.40.160.60">
    <property type="entry name" value="Outer membrane protein transport protein (OMPP1/FadL/TodX)"/>
    <property type="match status" value="1"/>
</dbReference>
<accession>X0WR95</accession>
<feature type="non-terminal residue" evidence="1">
    <location>
        <position position="135"/>
    </location>
</feature>
<name>X0WR95_9ZZZZ</name>
<gene>
    <name evidence="1" type="ORF">S01H1_49884</name>
</gene>
<reference evidence="1" key="1">
    <citation type="journal article" date="2014" name="Front. Microbiol.">
        <title>High frequency of phylogenetically diverse reductive dehalogenase-homologous genes in deep subseafloor sedimentary metagenomes.</title>
        <authorList>
            <person name="Kawai M."/>
            <person name="Futagami T."/>
            <person name="Toyoda A."/>
            <person name="Takaki Y."/>
            <person name="Nishi S."/>
            <person name="Hori S."/>
            <person name="Arai W."/>
            <person name="Tsubouchi T."/>
            <person name="Morono Y."/>
            <person name="Uchiyama I."/>
            <person name="Ito T."/>
            <person name="Fujiyama A."/>
            <person name="Inagaki F."/>
            <person name="Takami H."/>
        </authorList>
    </citation>
    <scope>NUCLEOTIDE SEQUENCE</scope>
    <source>
        <strain evidence="1">Expedition CK06-06</strain>
    </source>
</reference>
<protein>
    <submittedName>
        <fullName evidence="1">Uncharacterized protein</fullName>
    </submittedName>
</protein>
<dbReference type="EMBL" id="BARS01032115">
    <property type="protein sequence ID" value="GAG25742.1"/>
    <property type="molecule type" value="Genomic_DNA"/>
</dbReference>
<dbReference type="AlphaFoldDB" id="X0WR95"/>
<comment type="caution">
    <text evidence="1">The sequence shown here is derived from an EMBL/GenBank/DDBJ whole genome shotgun (WGS) entry which is preliminary data.</text>
</comment>
<sequence>MVIKRLGEIVLLSLFTIYHLPFTCFGAFRDTGWGARYCGMGGVGTSICDDAVSPMLNPAGGAQIKNYEAAFSYERPFYGLDLKAGKDDISTLRNSYFSTMMPTSKGSFGFSFIDFYTSNLYRESTYLLNYSNSIK</sequence>
<proteinExistence type="predicted"/>
<organism evidence="1">
    <name type="scientific">marine sediment metagenome</name>
    <dbReference type="NCBI Taxonomy" id="412755"/>
    <lineage>
        <taxon>unclassified sequences</taxon>
        <taxon>metagenomes</taxon>
        <taxon>ecological metagenomes</taxon>
    </lineage>
</organism>